<organism evidence="3 4">
    <name type="scientific">Phytophthora lilii</name>
    <dbReference type="NCBI Taxonomy" id="2077276"/>
    <lineage>
        <taxon>Eukaryota</taxon>
        <taxon>Sar</taxon>
        <taxon>Stramenopiles</taxon>
        <taxon>Oomycota</taxon>
        <taxon>Peronosporomycetes</taxon>
        <taxon>Peronosporales</taxon>
        <taxon>Peronosporaceae</taxon>
        <taxon>Phytophthora</taxon>
    </lineage>
</organism>
<dbReference type="Proteomes" id="UP001165083">
    <property type="component" value="Unassembled WGS sequence"/>
</dbReference>
<evidence type="ECO:0000313" key="3">
    <source>
        <dbReference type="EMBL" id="GMF24472.1"/>
    </source>
</evidence>
<comment type="caution">
    <text evidence="3">The sequence shown here is derived from an EMBL/GenBank/DDBJ whole genome shotgun (WGS) entry which is preliminary data.</text>
</comment>
<evidence type="ECO:0000256" key="2">
    <source>
        <dbReference type="SAM" id="Phobius"/>
    </source>
</evidence>
<feature type="region of interest" description="Disordered" evidence="1">
    <location>
        <begin position="1"/>
        <end position="21"/>
    </location>
</feature>
<dbReference type="OrthoDB" id="146119at2759"/>
<dbReference type="EMBL" id="BSXW01000517">
    <property type="protein sequence ID" value="GMF24472.1"/>
    <property type="molecule type" value="Genomic_DNA"/>
</dbReference>
<protein>
    <submittedName>
        <fullName evidence="3">Unnamed protein product</fullName>
    </submittedName>
</protein>
<evidence type="ECO:0000313" key="4">
    <source>
        <dbReference type="Proteomes" id="UP001165083"/>
    </source>
</evidence>
<sequence>MVLGYEGPGTSRKSVSNAHHRLKDQQPSKLIVVMRLAAILLTLAAVLLASSEASKLHVGNDEDDTSSEERWFIIRHPSKKVAEEIKSSKWQKALNKLVKFVLPDTSKFDGSRVYVDGQWKWRNYYD</sequence>
<keyword evidence="4" id="KW-1185">Reference proteome</keyword>
<name>A0A9W6U351_9STRA</name>
<dbReference type="AlphaFoldDB" id="A0A9W6U351"/>
<evidence type="ECO:0000256" key="1">
    <source>
        <dbReference type="SAM" id="MobiDB-lite"/>
    </source>
</evidence>
<keyword evidence="2" id="KW-1133">Transmembrane helix</keyword>
<keyword evidence="2" id="KW-0472">Membrane</keyword>
<proteinExistence type="predicted"/>
<feature type="transmembrane region" description="Helical" evidence="2">
    <location>
        <begin position="30"/>
        <end position="49"/>
    </location>
</feature>
<gene>
    <name evidence="3" type="ORF">Plil01_001003800</name>
</gene>
<keyword evidence="2" id="KW-0812">Transmembrane</keyword>
<reference evidence="3" key="1">
    <citation type="submission" date="2023-04" db="EMBL/GenBank/DDBJ databases">
        <title>Phytophthora lilii NBRC 32176.</title>
        <authorList>
            <person name="Ichikawa N."/>
            <person name="Sato H."/>
            <person name="Tonouchi N."/>
        </authorList>
    </citation>
    <scope>NUCLEOTIDE SEQUENCE</scope>
    <source>
        <strain evidence="3">NBRC 32176</strain>
    </source>
</reference>
<accession>A0A9W6U351</accession>